<organism evidence="3 4">
    <name type="scientific">Brevibacillus reuszeri</name>
    <dbReference type="NCBI Taxonomy" id="54915"/>
    <lineage>
        <taxon>Bacteria</taxon>
        <taxon>Bacillati</taxon>
        <taxon>Bacillota</taxon>
        <taxon>Bacilli</taxon>
        <taxon>Bacillales</taxon>
        <taxon>Paenibacillaceae</taxon>
        <taxon>Brevibacillus</taxon>
    </lineage>
</organism>
<dbReference type="EMBL" id="BJON01000008">
    <property type="protein sequence ID" value="GED68548.1"/>
    <property type="molecule type" value="Genomic_DNA"/>
</dbReference>
<feature type="compositionally biased region" description="Basic residues" evidence="1">
    <location>
        <begin position="64"/>
        <end position="80"/>
    </location>
</feature>
<gene>
    <name evidence="3" type="ORF">ADS79_03815</name>
    <name evidence="2" type="ORF">BRE01_22500</name>
</gene>
<evidence type="ECO:0000313" key="2">
    <source>
        <dbReference type="EMBL" id="GED68548.1"/>
    </source>
</evidence>
<dbReference type="OrthoDB" id="2691926at2"/>
<dbReference type="STRING" id="54915.ADS79_03815"/>
<feature type="region of interest" description="Disordered" evidence="1">
    <location>
        <begin position="18"/>
        <end position="80"/>
    </location>
</feature>
<dbReference type="Pfam" id="PF10676">
    <property type="entry name" value="gerPA"/>
    <property type="match status" value="1"/>
</dbReference>
<sequence>MPASIGSVQIQNNFGTIQFGDTANNSPKSVTKSISGAGGGNSGNTVNVTVENSSTNSNVLGTRERKKKCPGRRPTKKLRK</sequence>
<dbReference type="InterPro" id="IPR019618">
    <property type="entry name" value="Spore_germination_GerPA"/>
</dbReference>
<reference evidence="2 5" key="3">
    <citation type="submission" date="2019-06" db="EMBL/GenBank/DDBJ databases">
        <title>Whole genome shotgun sequence of Brevibacillus reuszeri NBRC 15719.</title>
        <authorList>
            <person name="Hosoyama A."/>
            <person name="Uohara A."/>
            <person name="Ohji S."/>
            <person name="Ichikawa N."/>
        </authorList>
    </citation>
    <scope>NUCLEOTIDE SEQUENCE [LARGE SCALE GENOMIC DNA]</scope>
    <source>
        <strain evidence="2 5">NBRC 15719</strain>
    </source>
</reference>
<dbReference type="PATRIC" id="fig|54915.3.peg.6134"/>
<name>A0A0K9YWV5_9BACL</name>
<evidence type="ECO:0000313" key="3">
    <source>
        <dbReference type="EMBL" id="KNB73112.1"/>
    </source>
</evidence>
<evidence type="ECO:0000313" key="4">
    <source>
        <dbReference type="Proteomes" id="UP000036834"/>
    </source>
</evidence>
<protein>
    <submittedName>
        <fullName evidence="3">Uncharacterized protein</fullName>
    </submittedName>
</protein>
<dbReference type="RefSeq" id="WP_049737102.1">
    <property type="nucleotide sequence ID" value="NZ_BJON01000008.1"/>
</dbReference>
<evidence type="ECO:0000313" key="5">
    <source>
        <dbReference type="Proteomes" id="UP000319578"/>
    </source>
</evidence>
<feature type="compositionally biased region" description="Polar residues" evidence="1">
    <location>
        <begin position="18"/>
        <end position="34"/>
    </location>
</feature>
<dbReference type="Proteomes" id="UP000319578">
    <property type="component" value="Unassembled WGS sequence"/>
</dbReference>
<dbReference type="Proteomes" id="UP000036834">
    <property type="component" value="Unassembled WGS sequence"/>
</dbReference>
<feature type="compositionally biased region" description="Low complexity" evidence="1">
    <location>
        <begin position="43"/>
        <end position="59"/>
    </location>
</feature>
<accession>A0A0K9YWV5</accession>
<dbReference type="AlphaFoldDB" id="A0A0K9YWV5"/>
<comment type="caution">
    <text evidence="3">The sequence shown here is derived from an EMBL/GenBank/DDBJ whole genome shotgun (WGS) entry which is preliminary data.</text>
</comment>
<proteinExistence type="predicted"/>
<reference evidence="4" key="1">
    <citation type="submission" date="2015-07" db="EMBL/GenBank/DDBJ databases">
        <title>Genome sequencing project for genomic taxonomy and phylogenomics of Bacillus-like bacteria.</title>
        <authorList>
            <person name="Liu B."/>
            <person name="Wang J."/>
            <person name="Zhu Y."/>
            <person name="Liu G."/>
            <person name="Chen Q."/>
            <person name="Chen Z."/>
            <person name="Lan J."/>
            <person name="Che J."/>
            <person name="Ge C."/>
            <person name="Shi H."/>
            <person name="Pan Z."/>
            <person name="Liu X."/>
        </authorList>
    </citation>
    <scope>NUCLEOTIDE SEQUENCE [LARGE SCALE GENOMIC DNA]</scope>
    <source>
        <strain evidence="4">DSM 9887</strain>
    </source>
</reference>
<dbReference type="EMBL" id="LGIQ01000005">
    <property type="protein sequence ID" value="KNB73112.1"/>
    <property type="molecule type" value="Genomic_DNA"/>
</dbReference>
<keyword evidence="5" id="KW-1185">Reference proteome</keyword>
<reference evidence="3" key="2">
    <citation type="submission" date="2015-07" db="EMBL/GenBank/DDBJ databases">
        <title>MeaNS - Measles Nucleotide Surveillance Program.</title>
        <authorList>
            <person name="Tran T."/>
            <person name="Druce J."/>
        </authorList>
    </citation>
    <scope>NUCLEOTIDE SEQUENCE</scope>
    <source>
        <strain evidence="3">DSM 9887</strain>
    </source>
</reference>
<evidence type="ECO:0000256" key="1">
    <source>
        <dbReference type="SAM" id="MobiDB-lite"/>
    </source>
</evidence>